<evidence type="ECO:0000256" key="4">
    <source>
        <dbReference type="RuleBase" id="RU361277"/>
    </source>
</evidence>
<gene>
    <name evidence="8" type="ORF">E6G98_03850</name>
    <name evidence="7" type="ORF">E6G99_01295</name>
</gene>
<dbReference type="PANTHER" id="PTHR43401">
    <property type="entry name" value="L-THREONINE 3-DEHYDROGENASE"/>
    <property type="match status" value="1"/>
</dbReference>
<dbReference type="AlphaFoldDB" id="A0A537LR84"/>
<evidence type="ECO:0000313" key="9">
    <source>
        <dbReference type="Proteomes" id="UP000315217"/>
    </source>
</evidence>
<comment type="caution">
    <text evidence="7">The sequence shown here is derived from an EMBL/GenBank/DDBJ whole genome shotgun (WGS) entry which is preliminary data.</text>
</comment>
<feature type="domain" description="Enoyl reductase (ER)" evidence="6">
    <location>
        <begin position="10"/>
        <end position="341"/>
    </location>
</feature>
<organism evidence="7 10">
    <name type="scientific">Candidatus Segetimicrobium genomatis</name>
    <dbReference type="NCBI Taxonomy" id="2569760"/>
    <lineage>
        <taxon>Bacteria</taxon>
        <taxon>Bacillati</taxon>
        <taxon>Candidatus Sysuimicrobiota</taxon>
        <taxon>Candidatus Sysuimicrobiia</taxon>
        <taxon>Candidatus Sysuimicrobiales</taxon>
        <taxon>Candidatus Segetimicrobiaceae</taxon>
        <taxon>Candidatus Segetimicrobium</taxon>
    </lineage>
</organism>
<evidence type="ECO:0000256" key="2">
    <source>
        <dbReference type="ARBA" id="ARBA00022833"/>
    </source>
</evidence>
<keyword evidence="5" id="KW-0472">Membrane</keyword>
<dbReference type="EMBL" id="VBAI01000037">
    <property type="protein sequence ID" value="TMJ12023.1"/>
    <property type="molecule type" value="Genomic_DNA"/>
</dbReference>
<evidence type="ECO:0000256" key="1">
    <source>
        <dbReference type="ARBA" id="ARBA00022723"/>
    </source>
</evidence>
<dbReference type="InterPro" id="IPR002328">
    <property type="entry name" value="ADH_Zn_CS"/>
</dbReference>
<dbReference type="InterPro" id="IPR020843">
    <property type="entry name" value="ER"/>
</dbReference>
<dbReference type="SMART" id="SM00829">
    <property type="entry name" value="PKS_ER"/>
    <property type="match status" value="1"/>
</dbReference>
<keyword evidence="5" id="KW-0812">Transmembrane</keyword>
<keyword evidence="2 4" id="KW-0862">Zinc</keyword>
<dbReference type="Pfam" id="PF00107">
    <property type="entry name" value="ADH_zinc_N"/>
    <property type="match status" value="1"/>
</dbReference>
<dbReference type="GO" id="GO:0008270">
    <property type="term" value="F:zinc ion binding"/>
    <property type="evidence" value="ECO:0007669"/>
    <property type="project" value="InterPro"/>
</dbReference>
<dbReference type="EMBL" id="VBAJ01000020">
    <property type="protein sequence ID" value="TMJ10167.1"/>
    <property type="molecule type" value="Genomic_DNA"/>
</dbReference>
<keyword evidence="5" id="KW-1133">Transmembrane helix</keyword>
<dbReference type="Proteomes" id="UP000318661">
    <property type="component" value="Unassembled WGS sequence"/>
</dbReference>
<comment type="cofactor">
    <cofactor evidence="4">
        <name>Zn(2+)</name>
        <dbReference type="ChEBI" id="CHEBI:29105"/>
    </cofactor>
</comment>
<feature type="transmembrane region" description="Helical" evidence="5">
    <location>
        <begin position="166"/>
        <end position="185"/>
    </location>
</feature>
<dbReference type="Gene3D" id="3.90.180.10">
    <property type="entry name" value="Medium-chain alcohol dehydrogenases, catalytic domain"/>
    <property type="match status" value="1"/>
</dbReference>
<accession>A0A537LR84</accession>
<evidence type="ECO:0000259" key="6">
    <source>
        <dbReference type="SMART" id="SM00829"/>
    </source>
</evidence>
<name>A0A537LR84_9BACT</name>
<dbReference type="PROSITE" id="PS00059">
    <property type="entry name" value="ADH_ZINC"/>
    <property type="match status" value="1"/>
</dbReference>
<evidence type="ECO:0000313" key="8">
    <source>
        <dbReference type="EMBL" id="TMJ12023.1"/>
    </source>
</evidence>
<dbReference type="SUPFAM" id="SSF51735">
    <property type="entry name" value="NAD(P)-binding Rossmann-fold domains"/>
    <property type="match status" value="1"/>
</dbReference>
<dbReference type="Proteomes" id="UP000315217">
    <property type="component" value="Unassembled WGS sequence"/>
</dbReference>
<sequence>MKAFVVQEPGRYGIEQWPQPIPGPGQVLVRVGAVGICKSDLEVLDGTRPAAYVRYPVVLGHEWAGTVEAVGDTVREIAVGDRVAVEGHNFCRTCVFCRRGETNLCEHYNEFGFTLPGGYSEFVAVRADLVHPFSPTLSLEEAALCEPASCAGYGVMRSRVRPGDTVVIIGPGTIGLLAAAWFTLYHPLHIILVGRRAHDEGPVKQLGATRLVNLQREDARAVVNSLTDGRGADVVFEAAGHIDAVPLAFDLARRGGTVVLEGIAGGSHRLALDPDLFCLKDLRVEGIFAYTSSVFTTTISLMSSGVLRVGPLITRVLPLEAYAEAFRLLRERTQVSGKVLLKP</sequence>
<keyword evidence="1 4" id="KW-0479">Metal-binding</keyword>
<evidence type="ECO:0000313" key="10">
    <source>
        <dbReference type="Proteomes" id="UP000318661"/>
    </source>
</evidence>
<dbReference type="InterPro" id="IPR036291">
    <property type="entry name" value="NAD(P)-bd_dom_sf"/>
</dbReference>
<protein>
    <submittedName>
        <fullName evidence="7">Zinc-binding dehydrogenase</fullName>
    </submittedName>
</protein>
<dbReference type="InterPro" id="IPR013154">
    <property type="entry name" value="ADH-like_N"/>
</dbReference>
<evidence type="ECO:0000256" key="3">
    <source>
        <dbReference type="ARBA" id="ARBA00023002"/>
    </source>
</evidence>
<comment type="similarity">
    <text evidence="4">Belongs to the zinc-containing alcohol dehydrogenase family.</text>
</comment>
<dbReference type="InterPro" id="IPR011032">
    <property type="entry name" value="GroES-like_sf"/>
</dbReference>
<dbReference type="InterPro" id="IPR013149">
    <property type="entry name" value="ADH-like_C"/>
</dbReference>
<evidence type="ECO:0000313" key="7">
    <source>
        <dbReference type="EMBL" id="TMJ10167.1"/>
    </source>
</evidence>
<dbReference type="GO" id="GO:0016491">
    <property type="term" value="F:oxidoreductase activity"/>
    <property type="evidence" value="ECO:0007669"/>
    <property type="project" value="UniProtKB-KW"/>
</dbReference>
<keyword evidence="3" id="KW-0560">Oxidoreductase</keyword>
<proteinExistence type="inferred from homology"/>
<dbReference type="InterPro" id="IPR050129">
    <property type="entry name" value="Zn_alcohol_dh"/>
</dbReference>
<dbReference type="PANTHER" id="PTHR43401:SF2">
    <property type="entry name" value="L-THREONINE 3-DEHYDROGENASE"/>
    <property type="match status" value="1"/>
</dbReference>
<evidence type="ECO:0000256" key="5">
    <source>
        <dbReference type="SAM" id="Phobius"/>
    </source>
</evidence>
<dbReference type="Pfam" id="PF08240">
    <property type="entry name" value="ADH_N"/>
    <property type="match status" value="1"/>
</dbReference>
<dbReference type="Gene3D" id="3.40.50.720">
    <property type="entry name" value="NAD(P)-binding Rossmann-like Domain"/>
    <property type="match status" value="1"/>
</dbReference>
<dbReference type="SUPFAM" id="SSF50129">
    <property type="entry name" value="GroES-like"/>
    <property type="match status" value="1"/>
</dbReference>
<reference evidence="9 10" key="1">
    <citation type="journal article" date="2019" name="Nat. Microbiol.">
        <title>Mediterranean grassland soil C-N compound turnover is dependent on rainfall and depth, and is mediated by genomically divergent microorganisms.</title>
        <authorList>
            <person name="Diamond S."/>
            <person name="Andeer P.F."/>
            <person name="Li Z."/>
            <person name="Crits-Christoph A."/>
            <person name="Burstein D."/>
            <person name="Anantharaman K."/>
            <person name="Lane K.R."/>
            <person name="Thomas B.C."/>
            <person name="Pan C."/>
            <person name="Northen T.R."/>
            <person name="Banfield J.F."/>
        </authorList>
    </citation>
    <scope>NUCLEOTIDE SEQUENCE [LARGE SCALE GENOMIC DNA]</scope>
    <source>
        <strain evidence="8">NP_1</strain>
        <strain evidence="7">NP_2</strain>
    </source>
</reference>